<keyword evidence="1" id="KW-0732">Signal</keyword>
<dbReference type="RefSeq" id="WP_130423919.1">
    <property type="nucleotide sequence ID" value="NZ_SHKW01000002.1"/>
</dbReference>
<evidence type="ECO:0000313" key="3">
    <source>
        <dbReference type="Proteomes" id="UP000292958"/>
    </source>
</evidence>
<evidence type="ECO:0000256" key="1">
    <source>
        <dbReference type="SAM" id="SignalP"/>
    </source>
</evidence>
<evidence type="ECO:0000313" key="2">
    <source>
        <dbReference type="EMBL" id="RZU35574.1"/>
    </source>
</evidence>
<evidence type="ECO:0008006" key="4">
    <source>
        <dbReference type="Google" id="ProtNLM"/>
    </source>
</evidence>
<keyword evidence="3" id="KW-1185">Reference proteome</keyword>
<name>A0A4Q7YFM5_9BACT</name>
<sequence>MKRFLGSLTLSRLCISSVCLFAVLATVPAYADSIAAFSFTSSLYRIDDNDTAELGYNFTTGSAPITVTALGYINDGYNATHTVALFDVATQQALPGALVSVTTVGGGGTSTTFTYTDLSSPLTLAAFTQYQIVSQFFTGEHYFTQAEGFTSQFGLTLDTAVYGYYGAPPATPLFATNTYPPNTPGSFGPNLKILSPDPALNQVPELSSIYLVASGLVSLTISKLRRG</sequence>
<feature type="signal peptide" evidence="1">
    <location>
        <begin position="1"/>
        <end position="31"/>
    </location>
</feature>
<reference evidence="2 3" key="1">
    <citation type="submission" date="2019-02" db="EMBL/GenBank/DDBJ databases">
        <title>Genomic Encyclopedia of Archaeal and Bacterial Type Strains, Phase II (KMG-II): from individual species to whole genera.</title>
        <authorList>
            <person name="Goeker M."/>
        </authorList>
    </citation>
    <scope>NUCLEOTIDE SEQUENCE [LARGE SCALE GENOMIC DNA]</scope>
    <source>
        <strain evidence="2 3">DSM 18101</strain>
    </source>
</reference>
<feature type="chain" id="PRO_5020527166" description="Secreted protein with PEP-CTERM sorting signal" evidence="1">
    <location>
        <begin position="32"/>
        <end position="227"/>
    </location>
</feature>
<dbReference type="Proteomes" id="UP000292958">
    <property type="component" value="Unassembled WGS sequence"/>
</dbReference>
<gene>
    <name evidence="2" type="ORF">BDD14_5642</name>
</gene>
<accession>A0A4Q7YFM5</accession>
<protein>
    <recommendedName>
        <fullName evidence="4">Secreted protein with PEP-CTERM sorting signal</fullName>
    </recommendedName>
</protein>
<proteinExistence type="predicted"/>
<dbReference type="EMBL" id="SHKW01000002">
    <property type="protein sequence ID" value="RZU35574.1"/>
    <property type="molecule type" value="Genomic_DNA"/>
</dbReference>
<organism evidence="2 3">
    <name type="scientific">Edaphobacter modestus</name>
    <dbReference type="NCBI Taxonomy" id="388466"/>
    <lineage>
        <taxon>Bacteria</taxon>
        <taxon>Pseudomonadati</taxon>
        <taxon>Acidobacteriota</taxon>
        <taxon>Terriglobia</taxon>
        <taxon>Terriglobales</taxon>
        <taxon>Acidobacteriaceae</taxon>
        <taxon>Edaphobacter</taxon>
    </lineage>
</organism>
<dbReference type="AlphaFoldDB" id="A0A4Q7YFM5"/>
<comment type="caution">
    <text evidence="2">The sequence shown here is derived from an EMBL/GenBank/DDBJ whole genome shotgun (WGS) entry which is preliminary data.</text>
</comment>